<proteinExistence type="predicted"/>
<dbReference type="Proteomes" id="UP000829364">
    <property type="component" value="Chromosome 10"/>
</dbReference>
<evidence type="ECO:0000313" key="1">
    <source>
        <dbReference type="EMBL" id="UNI23953.1"/>
    </source>
</evidence>
<evidence type="ECO:0000313" key="2">
    <source>
        <dbReference type="Proteomes" id="UP000829364"/>
    </source>
</evidence>
<dbReference type="OrthoDB" id="5392447at2759"/>
<dbReference type="GeneID" id="72071685"/>
<sequence>MYRLMGFLCEALVELSDHRKQLLDLLEAIQALPPSDQIDWPRLPGFGNMWADLYRLHMHGHDHWETSETPLTDTRKRELCRHEEAVAAAEADMFLRGVGGVTARWGYEWLSLVHWQRPGMAVFMRGAYVWLAKAGGRLKDQLEPDKVSSYGHPSRVKAAMPEHWEAWRWSFLRISEEVEAFAADDREVAGECYKLMET</sequence>
<protein>
    <submittedName>
        <fullName evidence="1">Uncharacterized protein</fullName>
    </submittedName>
</protein>
<gene>
    <name evidence="1" type="ORF">JDV02_009740</name>
</gene>
<dbReference type="AlphaFoldDB" id="A0A9Q8QPF3"/>
<keyword evidence="2" id="KW-1185">Reference proteome</keyword>
<accession>A0A9Q8QPF3</accession>
<dbReference type="KEGG" id="ptkz:JDV02_009740"/>
<name>A0A9Q8QPF3_9HYPO</name>
<organism evidence="1 2">
    <name type="scientific">Purpureocillium takamizusanense</name>
    <dbReference type="NCBI Taxonomy" id="2060973"/>
    <lineage>
        <taxon>Eukaryota</taxon>
        <taxon>Fungi</taxon>
        <taxon>Dikarya</taxon>
        <taxon>Ascomycota</taxon>
        <taxon>Pezizomycotina</taxon>
        <taxon>Sordariomycetes</taxon>
        <taxon>Hypocreomycetidae</taxon>
        <taxon>Hypocreales</taxon>
        <taxon>Ophiocordycipitaceae</taxon>
        <taxon>Purpureocillium</taxon>
    </lineage>
</organism>
<dbReference type="RefSeq" id="XP_047847434.1">
    <property type="nucleotide sequence ID" value="XM_047991422.1"/>
</dbReference>
<reference evidence="1" key="1">
    <citation type="submission" date="2021-11" db="EMBL/GenBank/DDBJ databases">
        <title>Purpureocillium_takamizusanense_genome.</title>
        <authorList>
            <person name="Nguyen N.-H."/>
        </authorList>
    </citation>
    <scope>NUCLEOTIDE SEQUENCE</scope>
    <source>
        <strain evidence="1">PT3</strain>
    </source>
</reference>
<dbReference type="EMBL" id="CP086363">
    <property type="protein sequence ID" value="UNI23953.1"/>
    <property type="molecule type" value="Genomic_DNA"/>
</dbReference>